<dbReference type="Proteomes" id="UP000198942">
    <property type="component" value="Unassembled WGS sequence"/>
</dbReference>
<dbReference type="SUPFAM" id="SSF56925">
    <property type="entry name" value="OMPA-like"/>
    <property type="match status" value="1"/>
</dbReference>
<dbReference type="Gene3D" id="2.40.160.20">
    <property type="match status" value="1"/>
</dbReference>
<evidence type="ECO:0000313" key="1">
    <source>
        <dbReference type="EMBL" id="SEN55661.1"/>
    </source>
</evidence>
<dbReference type="STRING" id="551995.SAMN05192574_103510"/>
<reference evidence="2" key="1">
    <citation type="submission" date="2016-10" db="EMBL/GenBank/DDBJ databases">
        <authorList>
            <person name="Varghese N."/>
            <person name="Submissions S."/>
        </authorList>
    </citation>
    <scope>NUCLEOTIDE SEQUENCE [LARGE SCALE GENOMIC DNA]</scope>
    <source>
        <strain evidence="2">Gh-48</strain>
    </source>
</reference>
<name>A0A1H8HHA8_9SPHI</name>
<proteinExistence type="predicted"/>
<protein>
    <recommendedName>
        <fullName evidence="3">Outer membrane protein beta-barrel domain-containing protein</fullName>
    </recommendedName>
</protein>
<dbReference type="EMBL" id="FOCL01000003">
    <property type="protein sequence ID" value="SEN55661.1"/>
    <property type="molecule type" value="Genomic_DNA"/>
</dbReference>
<gene>
    <name evidence="1" type="ORF">SAMN05192574_103510</name>
</gene>
<sequence length="249" mass="27394">MTPKHNYLSAPCKAYFPPMKKSNTFFRLFLIIILLYCSNATVAQHHSSRALTYGGGGSGAVNFSDGWGVAAGTGVDIPQGNFNYTFKPSVNFNASVYRFLGSFTASLTLGYTNFKPHEYFISETVEGSDSNVNTYNADMPVISTYAGAAYNIDIADNFRVYGGVNLGLYFTDFAVAYEIDGANTFVYDKWSQSLYYAPKVGIIFPVTPKLGISIESKYNFFSQKLTLGDVSGKQNWNSLSLGAELVFKF</sequence>
<dbReference type="InterPro" id="IPR011250">
    <property type="entry name" value="OMP/PagP_B-barrel"/>
</dbReference>
<keyword evidence="2" id="KW-1185">Reference proteome</keyword>
<evidence type="ECO:0000313" key="2">
    <source>
        <dbReference type="Proteomes" id="UP000198942"/>
    </source>
</evidence>
<accession>A0A1H8HHA8</accession>
<dbReference type="AlphaFoldDB" id="A0A1H8HHA8"/>
<organism evidence="1 2">
    <name type="scientific">Mucilaginibacter gossypiicola</name>
    <dbReference type="NCBI Taxonomy" id="551995"/>
    <lineage>
        <taxon>Bacteria</taxon>
        <taxon>Pseudomonadati</taxon>
        <taxon>Bacteroidota</taxon>
        <taxon>Sphingobacteriia</taxon>
        <taxon>Sphingobacteriales</taxon>
        <taxon>Sphingobacteriaceae</taxon>
        <taxon>Mucilaginibacter</taxon>
    </lineage>
</organism>
<evidence type="ECO:0008006" key="3">
    <source>
        <dbReference type="Google" id="ProtNLM"/>
    </source>
</evidence>